<dbReference type="InterPro" id="IPR050059">
    <property type="entry name" value="ATP_synthase_B_chain"/>
</dbReference>
<keyword evidence="3 15" id="KW-0813">Transport</keyword>
<reference evidence="18" key="1">
    <citation type="journal article" date="2014" name="Int. J. Syst. Evol. Microbiol.">
        <title>Complete genome sequence of Corynebacterium casei LMG S-19264T (=DSM 44701T), isolated from a smear-ripened cheese.</title>
        <authorList>
            <consortium name="US DOE Joint Genome Institute (JGI-PGF)"/>
            <person name="Walter F."/>
            <person name="Albersmeier A."/>
            <person name="Kalinowski J."/>
            <person name="Ruckert C."/>
        </authorList>
    </citation>
    <scope>NUCLEOTIDE SEQUENCE</scope>
    <source>
        <strain evidence="18">CGMCC 1.15367</strain>
    </source>
</reference>
<proteinExistence type="inferred from homology"/>
<dbReference type="GO" id="GO:0046933">
    <property type="term" value="F:proton-transporting ATP synthase activity, rotational mechanism"/>
    <property type="evidence" value="ECO:0007669"/>
    <property type="project" value="UniProtKB-UniRule"/>
</dbReference>
<evidence type="ECO:0000256" key="15">
    <source>
        <dbReference type="HAMAP-Rule" id="MF_01398"/>
    </source>
</evidence>
<organism evidence="18 19">
    <name type="scientific">Aureimonas endophytica</name>
    <dbReference type="NCBI Taxonomy" id="2027858"/>
    <lineage>
        <taxon>Bacteria</taxon>
        <taxon>Pseudomonadati</taxon>
        <taxon>Pseudomonadota</taxon>
        <taxon>Alphaproteobacteria</taxon>
        <taxon>Hyphomicrobiales</taxon>
        <taxon>Aurantimonadaceae</taxon>
        <taxon>Aureimonas</taxon>
    </lineage>
</organism>
<keyword evidence="7 15" id="KW-0375">Hydrogen ion transport</keyword>
<dbReference type="GO" id="GO:0005886">
    <property type="term" value="C:plasma membrane"/>
    <property type="evidence" value="ECO:0007669"/>
    <property type="project" value="UniProtKB-SubCell"/>
</dbReference>
<keyword evidence="4 15" id="KW-1003">Cell membrane</keyword>
<evidence type="ECO:0000256" key="13">
    <source>
        <dbReference type="ARBA" id="ARBA00025614"/>
    </source>
</evidence>
<evidence type="ECO:0000256" key="6">
    <source>
        <dbReference type="ARBA" id="ARBA00022692"/>
    </source>
</evidence>
<dbReference type="HAMAP" id="MF_01398">
    <property type="entry name" value="ATP_synth_b_bprime"/>
    <property type="match status" value="1"/>
</dbReference>
<comment type="caution">
    <text evidence="18">The sequence shown here is derived from an EMBL/GenBank/DDBJ whole genome shotgun (WGS) entry which is preliminary data.</text>
</comment>
<evidence type="ECO:0000256" key="2">
    <source>
        <dbReference type="ARBA" id="ARBA00005513"/>
    </source>
</evidence>
<keyword evidence="9 15" id="KW-0406">Ion transport</keyword>
<comment type="subcellular location">
    <subcellularLocation>
        <location evidence="1">Cell inner membrane</location>
        <topology evidence="1">Single-pass membrane protein</topology>
    </subcellularLocation>
    <subcellularLocation>
        <location evidence="15">Cell membrane</location>
        <topology evidence="15">Single-pass membrane protein</topology>
    </subcellularLocation>
</comment>
<evidence type="ECO:0000313" key="18">
    <source>
        <dbReference type="EMBL" id="GGE14813.1"/>
    </source>
</evidence>
<feature type="transmembrane region" description="Helical" evidence="15">
    <location>
        <begin position="48"/>
        <end position="67"/>
    </location>
</feature>
<protein>
    <recommendedName>
        <fullName evidence="15">ATP synthase subunit b</fullName>
    </recommendedName>
    <alternativeName>
        <fullName evidence="15">ATP synthase F(0) sector subunit b</fullName>
    </alternativeName>
    <alternativeName>
        <fullName evidence="15">ATPase subunit I</fullName>
    </alternativeName>
    <alternativeName>
        <fullName evidence="15">F-type ATPase subunit b</fullName>
        <shortName evidence="15">F-ATPase subunit b</shortName>
    </alternativeName>
</protein>
<keyword evidence="5 15" id="KW-0138">CF(0)</keyword>
<evidence type="ECO:0000313" key="19">
    <source>
        <dbReference type="Proteomes" id="UP000644699"/>
    </source>
</evidence>
<evidence type="ECO:0000256" key="4">
    <source>
        <dbReference type="ARBA" id="ARBA00022475"/>
    </source>
</evidence>
<keyword evidence="10 15" id="KW-0472">Membrane</keyword>
<evidence type="ECO:0000256" key="14">
    <source>
        <dbReference type="ARBA" id="ARBA00025830"/>
    </source>
</evidence>
<evidence type="ECO:0000256" key="17">
    <source>
        <dbReference type="SAM" id="MobiDB-lite"/>
    </source>
</evidence>
<keyword evidence="8 15" id="KW-1133">Transmembrane helix</keyword>
<dbReference type="PANTHER" id="PTHR33445">
    <property type="entry name" value="ATP SYNTHASE SUBUNIT B', CHLOROPLASTIC"/>
    <property type="match status" value="1"/>
</dbReference>
<comment type="function">
    <text evidence="12 15">F(1)F(0) ATP synthase produces ATP from ADP in the presence of a proton or sodium gradient. F-type ATPases consist of two structural domains, F(1) containing the extramembraneous catalytic core and F(0) containing the membrane proton channel, linked together by a central stalk and a peripheral stalk. During catalysis, ATP synthesis in the catalytic domain of F(1) is coupled via a rotary mechanism of the central stalk subunits to proton translocation.</text>
</comment>
<comment type="function">
    <text evidence="13">Component of the F(0) channel, it forms part of the peripheral stalk, linking F(1) to F(0). The b'-subunit is a diverged and duplicated form of b found in plants and photosynthetic bacteria.</text>
</comment>
<evidence type="ECO:0000256" key="7">
    <source>
        <dbReference type="ARBA" id="ARBA00022781"/>
    </source>
</evidence>
<dbReference type="GO" id="GO:0046961">
    <property type="term" value="F:proton-transporting ATPase activity, rotational mechanism"/>
    <property type="evidence" value="ECO:0007669"/>
    <property type="project" value="TreeGrafter"/>
</dbReference>
<reference evidence="18" key="2">
    <citation type="submission" date="2020-09" db="EMBL/GenBank/DDBJ databases">
        <authorList>
            <person name="Sun Q."/>
            <person name="Zhou Y."/>
        </authorList>
    </citation>
    <scope>NUCLEOTIDE SEQUENCE</scope>
    <source>
        <strain evidence="18">CGMCC 1.15367</strain>
    </source>
</reference>
<evidence type="ECO:0000256" key="3">
    <source>
        <dbReference type="ARBA" id="ARBA00022448"/>
    </source>
</evidence>
<evidence type="ECO:0000256" key="10">
    <source>
        <dbReference type="ARBA" id="ARBA00023136"/>
    </source>
</evidence>
<dbReference type="Pfam" id="PF00430">
    <property type="entry name" value="ATP-synt_B"/>
    <property type="match status" value="1"/>
</dbReference>
<comment type="similarity">
    <text evidence="2 15 16">Belongs to the ATPase B chain family.</text>
</comment>
<evidence type="ECO:0000256" key="16">
    <source>
        <dbReference type="RuleBase" id="RU003848"/>
    </source>
</evidence>
<evidence type="ECO:0000256" key="12">
    <source>
        <dbReference type="ARBA" id="ARBA00025198"/>
    </source>
</evidence>
<dbReference type="GO" id="GO:0045259">
    <property type="term" value="C:proton-transporting ATP synthase complex"/>
    <property type="evidence" value="ECO:0007669"/>
    <property type="project" value="UniProtKB-KW"/>
</dbReference>
<keyword evidence="19" id="KW-1185">Reference proteome</keyword>
<accession>A0A916ZWF4</accession>
<dbReference type="AlphaFoldDB" id="A0A916ZWF4"/>
<keyword evidence="6 15" id="KW-0812">Transmembrane</keyword>
<feature type="compositionally biased region" description="Polar residues" evidence="17">
    <location>
        <begin position="1"/>
        <end position="12"/>
    </location>
</feature>
<dbReference type="PANTHER" id="PTHR33445:SF1">
    <property type="entry name" value="ATP SYNTHASE SUBUNIT B"/>
    <property type="match status" value="1"/>
</dbReference>
<dbReference type="CDD" id="cd06503">
    <property type="entry name" value="ATP-synt_Fo_b"/>
    <property type="match status" value="1"/>
</dbReference>
<feature type="region of interest" description="Disordered" evidence="17">
    <location>
        <begin position="1"/>
        <end position="37"/>
    </location>
</feature>
<evidence type="ECO:0000256" key="8">
    <source>
        <dbReference type="ARBA" id="ARBA00022989"/>
    </source>
</evidence>
<name>A0A916ZWF4_9HYPH</name>
<dbReference type="InterPro" id="IPR002146">
    <property type="entry name" value="ATP_synth_b/b'su_bac/chlpt"/>
</dbReference>
<comment type="subunit">
    <text evidence="14 15">F-type ATPases have 2 components, F(1) - the catalytic core - and F(0) - the membrane proton channel. F(1) has five subunits: alpha(3), beta(3), gamma(1), delta(1), epsilon(1). F(0) has three main subunits: a(1), b(2) and c(10-14). The alpha and beta chains form an alternating ring which encloses part of the gamma chain. F(1) is attached to F(0) by a central stalk formed by the gamma and epsilon chains, while a peripheral stalk is formed by the delta and b chains.</text>
</comment>
<dbReference type="RefSeq" id="WP_188911191.1">
    <property type="nucleotide sequence ID" value="NZ_BMIQ01000006.1"/>
</dbReference>
<dbReference type="NCBIfam" id="NF006612">
    <property type="entry name" value="PRK09174.1"/>
    <property type="match status" value="1"/>
</dbReference>
<sequence length="200" mass="21212">MFVSTAFAQTESADPHAVPGTEPVAHGEGAAHTEVPHEGAFPPFNSEFYPSQILWLAITFGIFFLVLKKSILPQIGGTLSDRRHRVTADLDAAAKMKADADAAHAAYEQNLAEARSRSHAIAAEARDSAKASAEAERKRVEGDLDAKLAAAQSRIGDIKSRALAEVGQIAEDVTQSILADIAKLDVSREEAAGAVASVRR</sequence>
<evidence type="ECO:0000256" key="5">
    <source>
        <dbReference type="ARBA" id="ARBA00022547"/>
    </source>
</evidence>
<gene>
    <name evidence="18" type="primary">atpF2</name>
    <name evidence="15" type="synonym">atpF</name>
    <name evidence="18" type="ORF">GCM10011390_37440</name>
</gene>
<keyword evidence="11 15" id="KW-0066">ATP synthesis</keyword>
<dbReference type="EMBL" id="BMIQ01000006">
    <property type="protein sequence ID" value="GGE14813.1"/>
    <property type="molecule type" value="Genomic_DNA"/>
</dbReference>
<evidence type="ECO:0000256" key="9">
    <source>
        <dbReference type="ARBA" id="ARBA00023065"/>
    </source>
</evidence>
<dbReference type="Proteomes" id="UP000644699">
    <property type="component" value="Unassembled WGS sequence"/>
</dbReference>
<evidence type="ECO:0000256" key="11">
    <source>
        <dbReference type="ARBA" id="ARBA00023310"/>
    </source>
</evidence>
<evidence type="ECO:0000256" key="1">
    <source>
        <dbReference type="ARBA" id="ARBA00004377"/>
    </source>
</evidence>